<sequence>MPDEPGGPTLGDCLRAGQARLRAAGCDTPDLDARLLLAEICDRRPGEVHSASGAVVSAADAARFDAVLARRAAGEPVHRIIGRRAFYEHDFVLSPETLEPRPDTEVLVEEAREAMAAIVARKGRCVFADVGTGTGAIAVSLLALFAEAEAVALDISDGALRTARRNAIVAGVADRMLAVRANYLDAIGGPLELVVSNPPYIPHDDIAALSREVRDHDPLLALDGGADGLDAYRALATGARRVVRPQGLVIVEIGVGQERDVAAIFAAEGFILDAETRDLGGVIRVLTLRLAIGGAGSV</sequence>
<feature type="binding site" evidence="5">
    <location>
        <position position="197"/>
    </location>
    <ligand>
        <name>S-adenosyl-L-methionine</name>
        <dbReference type="ChEBI" id="CHEBI:59789"/>
    </ligand>
</feature>
<dbReference type="GO" id="GO:0032259">
    <property type="term" value="P:methylation"/>
    <property type="evidence" value="ECO:0007669"/>
    <property type="project" value="UniProtKB-KW"/>
</dbReference>
<dbReference type="GO" id="GO:0003676">
    <property type="term" value="F:nucleic acid binding"/>
    <property type="evidence" value="ECO:0007669"/>
    <property type="project" value="InterPro"/>
</dbReference>
<dbReference type="EC" id="2.1.1.297" evidence="5"/>
<dbReference type="HOGENOM" id="CLU_018398_3_1_5"/>
<dbReference type="InterPro" id="IPR002052">
    <property type="entry name" value="DNA_methylase_N6_adenine_CS"/>
</dbReference>
<protein>
    <recommendedName>
        <fullName evidence="5">Release factor glutamine methyltransferase</fullName>
        <shortName evidence="5">RF MTase</shortName>
        <ecNumber evidence="5">2.1.1.297</ecNumber>
    </recommendedName>
    <alternativeName>
        <fullName evidence="5">N5-glutamine methyltransferase PrmC</fullName>
    </alternativeName>
    <alternativeName>
        <fullName evidence="5">Protein-(glutamine-N5) MTase PrmC</fullName>
    </alternativeName>
    <alternativeName>
        <fullName evidence="5">Protein-glutamine N-methyltransferase PrmC</fullName>
    </alternativeName>
</protein>
<feature type="binding site" evidence="5">
    <location>
        <begin position="197"/>
        <end position="200"/>
    </location>
    <ligand>
        <name>substrate</name>
    </ligand>
</feature>
<evidence type="ECO:0000259" key="6">
    <source>
        <dbReference type="Pfam" id="PF05175"/>
    </source>
</evidence>
<gene>
    <name evidence="5" type="primary">prmC</name>
    <name evidence="8" type="ORF">SI859A1_02877</name>
</gene>
<comment type="catalytic activity">
    <reaction evidence="4 5">
        <text>L-glutaminyl-[peptide chain release factor] + S-adenosyl-L-methionine = N(5)-methyl-L-glutaminyl-[peptide chain release factor] + S-adenosyl-L-homocysteine + H(+)</text>
        <dbReference type="Rhea" id="RHEA:42896"/>
        <dbReference type="Rhea" id="RHEA-COMP:10271"/>
        <dbReference type="Rhea" id="RHEA-COMP:10272"/>
        <dbReference type="ChEBI" id="CHEBI:15378"/>
        <dbReference type="ChEBI" id="CHEBI:30011"/>
        <dbReference type="ChEBI" id="CHEBI:57856"/>
        <dbReference type="ChEBI" id="CHEBI:59789"/>
        <dbReference type="ChEBI" id="CHEBI:61891"/>
        <dbReference type="EC" id="2.1.1.297"/>
    </reaction>
</comment>
<dbReference type="PANTHER" id="PTHR18895:SF74">
    <property type="entry name" value="MTRF1L RELEASE FACTOR GLUTAMINE METHYLTRANSFERASE"/>
    <property type="match status" value="1"/>
</dbReference>
<feature type="binding site" evidence="5">
    <location>
        <begin position="131"/>
        <end position="135"/>
    </location>
    <ligand>
        <name>S-adenosyl-L-methionine</name>
        <dbReference type="ChEBI" id="CHEBI:59789"/>
    </ligand>
</feature>
<evidence type="ECO:0000256" key="3">
    <source>
        <dbReference type="ARBA" id="ARBA00022691"/>
    </source>
</evidence>
<dbReference type="NCBIfam" id="TIGR03534">
    <property type="entry name" value="RF_mod_PrmC"/>
    <property type="match status" value="1"/>
</dbReference>
<comment type="function">
    <text evidence="5">Methylates the class 1 translation termination release factors RF1/PrfA and RF2/PrfB on the glutamine residue of the universally conserved GGQ motif.</text>
</comment>
<dbReference type="CDD" id="cd02440">
    <property type="entry name" value="AdoMet_MTases"/>
    <property type="match status" value="1"/>
</dbReference>
<dbReference type="PANTHER" id="PTHR18895">
    <property type="entry name" value="HEMK METHYLTRANSFERASE"/>
    <property type="match status" value="1"/>
</dbReference>
<dbReference type="InterPro" id="IPR019874">
    <property type="entry name" value="RF_methyltr_PrmC"/>
</dbReference>
<evidence type="ECO:0000259" key="7">
    <source>
        <dbReference type="Pfam" id="PF17827"/>
    </source>
</evidence>
<feature type="binding site" evidence="5">
    <location>
        <position position="154"/>
    </location>
    <ligand>
        <name>S-adenosyl-L-methionine</name>
        <dbReference type="ChEBI" id="CHEBI:59789"/>
    </ligand>
</feature>
<evidence type="ECO:0000313" key="8">
    <source>
        <dbReference type="EMBL" id="EAS49276.1"/>
    </source>
</evidence>
<comment type="caution">
    <text evidence="5">Lacks conserved residue(s) required for the propagation of feature annotation.</text>
</comment>
<evidence type="ECO:0000256" key="4">
    <source>
        <dbReference type="ARBA" id="ARBA00048391"/>
    </source>
</evidence>
<dbReference type="InterPro" id="IPR050320">
    <property type="entry name" value="N5-glutamine_MTase"/>
</dbReference>
<feature type="domain" description="Methyltransferase small" evidence="6">
    <location>
        <begin position="126"/>
        <end position="203"/>
    </location>
</feature>
<dbReference type="PROSITE" id="PS00092">
    <property type="entry name" value="N6_MTASE"/>
    <property type="match status" value="1"/>
</dbReference>
<evidence type="ECO:0000256" key="5">
    <source>
        <dbReference type="HAMAP-Rule" id="MF_02126"/>
    </source>
</evidence>
<dbReference type="BioCyc" id="AURANTIMONAS:SI859A1_02877-MONOMER"/>
<dbReference type="AlphaFoldDB" id="Q1YGE9"/>
<comment type="similarity">
    <text evidence="5">Belongs to the protein N5-glutamine methyltransferase family. PrmC subfamily.</text>
</comment>
<dbReference type="OrthoDB" id="9800643at2"/>
<dbReference type="SUPFAM" id="SSF53335">
    <property type="entry name" value="S-adenosyl-L-methionine-dependent methyltransferases"/>
    <property type="match status" value="1"/>
</dbReference>
<dbReference type="InterPro" id="IPR007848">
    <property type="entry name" value="Small_mtfrase_dom"/>
</dbReference>
<keyword evidence="3 5" id="KW-0949">S-adenosyl-L-methionine</keyword>
<proteinExistence type="inferred from homology"/>
<comment type="caution">
    <text evidence="8">The sequence shown here is derived from an EMBL/GenBank/DDBJ whole genome shotgun (WGS) entry which is preliminary data.</text>
</comment>
<keyword evidence="2 5" id="KW-0808">Transferase</keyword>
<dbReference type="Pfam" id="PF17827">
    <property type="entry name" value="PrmC_N"/>
    <property type="match status" value="1"/>
</dbReference>
<dbReference type="GO" id="GO:0102559">
    <property type="term" value="F:peptide chain release factor N(5)-glutamine methyltransferase activity"/>
    <property type="evidence" value="ECO:0007669"/>
    <property type="project" value="UniProtKB-EC"/>
</dbReference>
<dbReference type="Proteomes" id="UP000000321">
    <property type="component" value="Unassembled WGS sequence"/>
</dbReference>
<dbReference type="NCBIfam" id="TIGR00536">
    <property type="entry name" value="hemK_fam"/>
    <property type="match status" value="1"/>
</dbReference>
<name>Q1YGE9_AURMS</name>
<dbReference type="Gene3D" id="3.40.50.150">
    <property type="entry name" value="Vaccinia Virus protein VP39"/>
    <property type="match status" value="1"/>
</dbReference>
<keyword evidence="1 5" id="KW-0489">Methyltransferase</keyword>
<organism evidence="8 9">
    <name type="scientific">Aurantimonas manganoxydans (strain ATCC BAA-1229 / DSM 21871 / SI85-9A1)</name>
    <dbReference type="NCBI Taxonomy" id="287752"/>
    <lineage>
        <taxon>Bacteria</taxon>
        <taxon>Pseudomonadati</taxon>
        <taxon>Pseudomonadota</taxon>
        <taxon>Alphaproteobacteria</taxon>
        <taxon>Hyphomicrobiales</taxon>
        <taxon>Aurantimonadaceae</taxon>
        <taxon>Aurantimonas</taxon>
    </lineage>
</organism>
<dbReference type="InterPro" id="IPR004556">
    <property type="entry name" value="HemK-like"/>
</dbReference>
<feature type="domain" description="Release factor glutamine methyltransferase N-terminal" evidence="7">
    <location>
        <begin position="13"/>
        <end position="82"/>
    </location>
</feature>
<evidence type="ECO:0000256" key="1">
    <source>
        <dbReference type="ARBA" id="ARBA00022603"/>
    </source>
</evidence>
<dbReference type="RefSeq" id="WP_009210696.1">
    <property type="nucleotide sequence ID" value="NZ_BBWP01000008.1"/>
</dbReference>
<keyword evidence="9" id="KW-1185">Reference proteome</keyword>
<dbReference type="InterPro" id="IPR029063">
    <property type="entry name" value="SAM-dependent_MTases_sf"/>
</dbReference>
<dbReference type="Gene3D" id="1.10.8.10">
    <property type="entry name" value="DNA helicase RuvA subunit, C-terminal domain"/>
    <property type="match status" value="1"/>
</dbReference>
<dbReference type="InterPro" id="IPR040758">
    <property type="entry name" value="PrmC_N"/>
</dbReference>
<dbReference type="Pfam" id="PF05175">
    <property type="entry name" value="MTS"/>
    <property type="match status" value="1"/>
</dbReference>
<accession>Q1YGE9</accession>
<dbReference type="HAMAP" id="MF_02126">
    <property type="entry name" value="RF_methyltr_PrmC"/>
    <property type="match status" value="1"/>
</dbReference>
<reference evidence="8 9" key="1">
    <citation type="journal article" date="2008" name="Appl. Environ. Microbiol.">
        <title>Genomic insights into Mn(II) oxidation by the marine alphaproteobacterium Aurantimonas sp. strain SI85-9A1.</title>
        <authorList>
            <person name="Dick G.J."/>
            <person name="Podell S."/>
            <person name="Johnson H.A."/>
            <person name="Rivera-Espinoza Y."/>
            <person name="Bernier-Latmani R."/>
            <person name="McCarthy J.K."/>
            <person name="Torpey J.W."/>
            <person name="Clement B.G."/>
            <person name="Gaasterland T."/>
            <person name="Tebo B.M."/>
        </authorList>
    </citation>
    <scope>NUCLEOTIDE SEQUENCE [LARGE SCALE GENOMIC DNA]</scope>
    <source>
        <strain evidence="8 9">SI85-9A1</strain>
    </source>
</reference>
<evidence type="ECO:0000313" key="9">
    <source>
        <dbReference type="Proteomes" id="UP000000321"/>
    </source>
</evidence>
<evidence type="ECO:0000256" key="2">
    <source>
        <dbReference type="ARBA" id="ARBA00022679"/>
    </source>
</evidence>
<dbReference type="EMBL" id="AAPJ01000005">
    <property type="protein sequence ID" value="EAS49276.1"/>
    <property type="molecule type" value="Genomic_DNA"/>
</dbReference>